<comment type="caution">
    <text evidence="3">The sequence shown here is derived from an EMBL/GenBank/DDBJ whole genome shotgun (WGS) entry which is preliminary data.</text>
</comment>
<dbReference type="SMART" id="SM00516">
    <property type="entry name" value="SEC14"/>
    <property type="match status" value="1"/>
</dbReference>
<dbReference type="PANTHER" id="PTHR45657">
    <property type="entry name" value="CRAL-TRIO DOMAIN-CONTAINING PROTEIN YKL091C-RELATED"/>
    <property type="match status" value="1"/>
</dbReference>
<dbReference type="GeneID" id="83177817"/>
<dbReference type="Pfam" id="PF00650">
    <property type="entry name" value="CRAL_TRIO"/>
    <property type="match status" value="1"/>
</dbReference>
<dbReference type="EMBL" id="JAPQKR010000008">
    <property type="protein sequence ID" value="KAJ5211808.1"/>
    <property type="molecule type" value="Genomic_DNA"/>
</dbReference>
<dbReference type="InterPro" id="IPR036865">
    <property type="entry name" value="CRAL-TRIO_dom_sf"/>
</dbReference>
<dbReference type="InterPro" id="IPR011074">
    <property type="entry name" value="CRAL/TRIO_N_dom"/>
</dbReference>
<evidence type="ECO:0000256" key="1">
    <source>
        <dbReference type="SAM" id="MobiDB-lite"/>
    </source>
</evidence>
<proteinExistence type="predicted"/>
<evidence type="ECO:0000259" key="2">
    <source>
        <dbReference type="PROSITE" id="PS50191"/>
    </source>
</evidence>
<feature type="region of interest" description="Disordered" evidence="1">
    <location>
        <begin position="1"/>
        <end position="38"/>
    </location>
</feature>
<dbReference type="AlphaFoldDB" id="A0A9W9N340"/>
<organism evidence="3 4">
    <name type="scientific">Penicillium cinerascens</name>
    <dbReference type="NCBI Taxonomy" id="70096"/>
    <lineage>
        <taxon>Eukaryota</taxon>
        <taxon>Fungi</taxon>
        <taxon>Dikarya</taxon>
        <taxon>Ascomycota</taxon>
        <taxon>Pezizomycotina</taxon>
        <taxon>Eurotiomycetes</taxon>
        <taxon>Eurotiomycetidae</taxon>
        <taxon>Eurotiales</taxon>
        <taxon>Aspergillaceae</taxon>
        <taxon>Penicillium</taxon>
    </lineage>
</organism>
<dbReference type="SMART" id="SM01100">
    <property type="entry name" value="CRAL_TRIO_N"/>
    <property type="match status" value="1"/>
</dbReference>
<evidence type="ECO:0000313" key="3">
    <source>
        <dbReference type="EMBL" id="KAJ5211808.1"/>
    </source>
</evidence>
<dbReference type="SUPFAM" id="SSF46938">
    <property type="entry name" value="CRAL/TRIO N-terminal domain"/>
    <property type="match status" value="1"/>
</dbReference>
<evidence type="ECO:0000313" key="4">
    <source>
        <dbReference type="Proteomes" id="UP001150904"/>
    </source>
</evidence>
<dbReference type="Gene3D" id="3.40.525.10">
    <property type="entry name" value="CRAL-TRIO lipid binding domain"/>
    <property type="match status" value="1"/>
</dbReference>
<dbReference type="Pfam" id="PF03765">
    <property type="entry name" value="CRAL_TRIO_N"/>
    <property type="match status" value="1"/>
</dbReference>
<name>A0A9W9N340_9EURO</name>
<dbReference type="SUPFAM" id="SSF52087">
    <property type="entry name" value="CRAL/TRIO domain"/>
    <property type="match status" value="1"/>
</dbReference>
<sequence>MAATAEKPLPLEPKYDSYDFPTTAPEPQSGHPGHTTPEQDAKVYQLRTQLEQEGYTERLDTLTMLRFLRARKFDVELAKAMFVKCEAWRKEFGTDDLPRTFDYKEKPEVFKYYPQYYHKTDKDGRPVYIEKLGKIDLNAMYKITTGERMLQNLVTEYEKLADPRLPACSRKAGKLLETCCTIMDLKGVGITSIPSVYGYVRQASEISQNYYPERLGKLYIINAPWGFSSAFSVVKGFLDPVTVNKIHVLGSGYKSELLSQVPPENLPVEFGGSCKCEGGCELSDQGPWQDPEWARTPAWATPKADKDVVENEDAGVEKKGDEAHEGAEASA</sequence>
<dbReference type="InterPro" id="IPR001251">
    <property type="entry name" value="CRAL-TRIO_dom"/>
</dbReference>
<protein>
    <submittedName>
        <fullName evidence="3">Sec14 cytosolic factor</fullName>
    </submittedName>
</protein>
<reference evidence="3" key="2">
    <citation type="journal article" date="2023" name="IMA Fungus">
        <title>Comparative genomic study of the Penicillium genus elucidates a diverse pangenome and 15 lateral gene transfer events.</title>
        <authorList>
            <person name="Petersen C."/>
            <person name="Sorensen T."/>
            <person name="Nielsen M.R."/>
            <person name="Sondergaard T.E."/>
            <person name="Sorensen J.L."/>
            <person name="Fitzpatrick D.A."/>
            <person name="Frisvad J.C."/>
            <person name="Nielsen K.L."/>
        </authorList>
    </citation>
    <scope>NUCLEOTIDE SEQUENCE</scope>
    <source>
        <strain evidence="3">IBT 15544</strain>
    </source>
</reference>
<dbReference type="PRINTS" id="PR00180">
    <property type="entry name" value="CRETINALDHBP"/>
</dbReference>
<dbReference type="Gene3D" id="1.10.8.20">
    <property type="entry name" value="N-terminal domain of phosphatidylinositol transfer protein sec14p"/>
    <property type="match status" value="1"/>
</dbReference>
<dbReference type="InterPro" id="IPR051026">
    <property type="entry name" value="PI/PC_transfer"/>
</dbReference>
<reference evidence="3" key="1">
    <citation type="submission" date="2022-12" db="EMBL/GenBank/DDBJ databases">
        <authorList>
            <person name="Petersen C."/>
        </authorList>
    </citation>
    <scope>NUCLEOTIDE SEQUENCE</scope>
    <source>
        <strain evidence="3">IBT 15544</strain>
    </source>
</reference>
<gene>
    <name evidence="3" type="ORF">N7498_003454</name>
</gene>
<dbReference type="PROSITE" id="PS50191">
    <property type="entry name" value="CRAL_TRIO"/>
    <property type="match status" value="1"/>
</dbReference>
<feature type="domain" description="CRAL-TRIO" evidence="2">
    <location>
        <begin position="105"/>
        <end position="278"/>
    </location>
</feature>
<dbReference type="OrthoDB" id="1434354at2759"/>
<dbReference type="CDD" id="cd00170">
    <property type="entry name" value="SEC14"/>
    <property type="match status" value="1"/>
</dbReference>
<feature type="region of interest" description="Disordered" evidence="1">
    <location>
        <begin position="285"/>
        <end position="331"/>
    </location>
</feature>
<dbReference type="PANTHER" id="PTHR45657:SF1">
    <property type="entry name" value="CRAL-TRIO DOMAIN-CONTAINING PROTEIN YKL091C-RELATED"/>
    <property type="match status" value="1"/>
</dbReference>
<dbReference type="Proteomes" id="UP001150904">
    <property type="component" value="Unassembled WGS sequence"/>
</dbReference>
<dbReference type="RefSeq" id="XP_058309978.1">
    <property type="nucleotide sequence ID" value="XM_058450516.1"/>
</dbReference>
<keyword evidence="4" id="KW-1185">Reference proteome</keyword>
<feature type="compositionally biased region" description="Basic and acidic residues" evidence="1">
    <location>
        <begin position="303"/>
        <end position="331"/>
    </location>
</feature>
<accession>A0A9W9N340</accession>
<dbReference type="InterPro" id="IPR036273">
    <property type="entry name" value="CRAL/TRIO_N_dom_sf"/>
</dbReference>